<evidence type="ECO:0000256" key="7">
    <source>
        <dbReference type="SAM" id="Phobius"/>
    </source>
</evidence>
<dbReference type="AlphaFoldDB" id="A0AA48GVA8"/>
<protein>
    <recommendedName>
        <fullName evidence="6">Cell division protein FtsX</fullName>
    </recommendedName>
</protein>
<keyword evidence="5 6" id="KW-0472">Membrane</keyword>
<dbReference type="InterPro" id="IPR003838">
    <property type="entry name" value="ABC3_permease_C"/>
</dbReference>
<keyword evidence="2 6" id="KW-1003">Cell membrane</keyword>
<dbReference type="InterPro" id="IPR004513">
    <property type="entry name" value="FtsX"/>
</dbReference>
<organism evidence="9 10">
    <name type="scientific">Mesoterricola sediminis</name>
    <dbReference type="NCBI Taxonomy" id="2927980"/>
    <lineage>
        <taxon>Bacteria</taxon>
        <taxon>Pseudomonadati</taxon>
        <taxon>Acidobacteriota</taxon>
        <taxon>Holophagae</taxon>
        <taxon>Holophagales</taxon>
        <taxon>Holophagaceae</taxon>
        <taxon>Mesoterricola</taxon>
    </lineage>
</organism>
<comment type="subcellular location">
    <subcellularLocation>
        <location evidence="1">Cell membrane</location>
        <topology evidence="1">Multi-pass membrane protein</topology>
    </subcellularLocation>
</comment>
<feature type="transmembrane region" description="Helical" evidence="7">
    <location>
        <begin position="172"/>
        <end position="192"/>
    </location>
</feature>
<keyword evidence="10" id="KW-1185">Reference proteome</keyword>
<evidence type="ECO:0000256" key="3">
    <source>
        <dbReference type="ARBA" id="ARBA00022692"/>
    </source>
</evidence>
<evidence type="ECO:0000313" key="9">
    <source>
        <dbReference type="EMBL" id="BDU78282.1"/>
    </source>
</evidence>
<dbReference type="GO" id="GO:0005886">
    <property type="term" value="C:plasma membrane"/>
    <property type="evidence" value="ECO:0007669"/>
    <property type="project" value="UniProtKB-SubCell"/>
</dbReference>
<dbReference type="PIRSF" id="PIRSF003097">
    <property type="entry name" value="FtsX"/>
    <property type="match status" value="1"/>
</dbReference>
<dbReference type="Pfam" id="PF02687">
    <property type="entry name" value="FtsX"/>
    <property type="match status" value="1"/>
</dbReference>
<proteinExistence type="inferred from homology"/>
<dbReference type="RefSeq" id="WP_243335943.1">
    <property type="nucleotide sequence ID" value="NZ_AP027081.1"/>
</dbReference>
<dbReference type="Proteomes" id="UP001228113">
    <property type="component" value="Chromosome"/>
</dbReference>
<keyword evidence="6" id="KW-0131">Cell cycle</keyword>
<dbReference type="KEGG" id="msea:METESE_32400"/>
<dbReference type="PANTHER" id="PTHR47755:SF1">
    <property type="entry name" value="CELL DIVISION PROTEIN FTSX"/>
    <property type="match status" value="1"/>
</dbReference>
<feature type="transmembrane region" description="Helical" evidence="7">
    <location>
        <begin position="266"/>
        <end position="291"/>
    </location>
</feature>
<evidence type="ECO:0000256" key="6">
    <source>
        <dbReference type="PIRNR" id="PIRNR003097"/>
    </source>
</evidence>
<dbReference type="GO" id="GO:0051301">
    <property type="term" value="P:cell division"/>
    <property type="evidence" value="ECO:0007669"/>
    <property type="project" value="UniProtKB-KW"/>
</dbReference>
<evidence type="ECO:0000256" key="4">
    <source>
        <dbReference type="ARBA" id="ARBA00022989"/>
    </source>
</evidence>
<feature type="domain" description="ABC3 transporter permease C-terminal" evidence="8">
    <location>
        <begin position="175"/>
        <end position="290"/>
    </location>
</feature>
<feature type="transmembrane region" description="Helical" evidence="7">
    <location>
        <begin position="26"/>
        <end position="46"/>
    </location>
</feature>
<dbReference type="PANTHER" id="PTHR47755">
    <property type="entry name" value="CELL DIVISION PROTEIN FTSX"/>
    <property type="match status" value="1"/>
</dbReference>
<keyword evidence="6" id="KW-0132">Cell division</keyword>
<keyword evidence="3 7" id="KW-0812">Transmembrane</keyword>
<evidence type="ECO:0000256" key="5">
    <source>
        <dbReference type="ARBA" id="ARBA00023136"/>
    </source>
</evidence>
<comment type="similarity">
    <text evidence="6">Belongs to the ABC-4 integral membrane protein family. FtsX subfamily.</text>
</comment>
<evidence type="ECO:0000256" key="1">
    <source>
        <dbReference type="ARBA" id="ARBA00004651"/>
    </source>
</evidence>
<evidence type="ECO:0000313" key="10">
    <source>
        <dbReference type="Proteomes" id="UP001228113"/>
    </source>
</evidence>
<gene>
    <name evidence="9" type="ORF">METESE_32400</name>
</gene>
<sequence length="309" mass="33381">MVLHRLLGVLARDVAKDLLRHRGQHLLAILTLASGLFLAGGGLLVVQGLDRWVSRMEALARITLFAGEGGTLDQAEAQLARDPRFVQVRRVSSQEGTRRFMETTRDAGLMLKSLGEPIPETLELSLRPDLRSGRRAIEVGESLRNLPGVGDVVVDQERMEGLQRAARLLRSALGSFGALLLIAAGFATGNVIRMCVMAREEEITIMRLVGATEGFIRTPLLVEGAVLGLLGSAGAVLGLLGLWWPLHRGVGGLSPLLVELARTGFFSPWNVLLLVAIGMATGALGALWGFWSTQRAVRRMEALMEERGA</sequence>
<name>A0AA48GVA8_9BACT</name>
<feature type="transmembrane region" description="Helical" evidence="7">
    <location>
        <begin position="225"/>
        <end position="246"/>
    </location>
</feature>
<evidence type="ECO:0000256" key="2">
    <source>
        <dbReference type="ARBA" id="ARBA00022475"/>
    </source>
</evidence>
<reference evidence="9" key="1">
    <citation type="journal article" date="2023" name="Int. J. Syst. Evol. Microbiol.">
        <title>Mesoterricola silvestris gen. nov., sp. nov., Mesoterricola sediminis sp. nov., Geothrix oryzae sp. nov., Geothrix edaphica sp. nov., Geothrix rubra sp. nov., and Geothrix limicola sp. nov., six novel members of Acidobacteriota isolated from soils.</title>
        <authorList>
            <person name="Itoh H."/>
            <person name="Sugisawa Y."/>
            <person name="Mise K."/>
            <person name="Xu Z."/>
            <person name="Kuniyasu M."/>
            <person name="Ushijima N."/>
            <person name="Kawano K."/>
            <person name="Kobayashi E."/>
            <person name="Shiratori Y."/>
            <person name="Masuda Y."/>
            <person name="Senoo K."/>
        </authorList>
    </citation>
    <scope>NUCLEOTIDE SEQUENCE</scope>
    <source>
        <strain evidence="9">W786</strain>
    </source>
</reference>
<accession>A0AA48GVA8</accession>
<evidence type="ECO:0000259" key="8">
    <source>
        <dbReference type="Pfam" id="PF02687"/>
    </source>
</evidence>
<keyword evidence="4 7" id="KW-1133">Transmembrane helix</keyword>
<dbReference type="EMBL" id="AP027081">
    <property type="protein sequence ID" value="BDU78282.1"/>
    <property type="molecule type" value="Genomic_DNA"/>
</dbReference>